<reference evidence="2" key="1">
    <citation type="journal article" date="2014" name="Int. J. Syst. Evol. Microbiol.">
        <title>Complete genome sequence of Corynebacterium casei LMG S-19264T (=DSM 44701T), isolated from a smear-ripened cheese.</title>
        <authorList>
            <consortium name="US DOE Joint Genome Institute (JGI-PGF)"/>
            <person name="Walter F."/>
            <person name="Albersmeier A."/>
            <person name="Kalinowski J."/>
            <person name="Ruckert C."/>
        </authorList>
    </citation>
    <scope>NUCLEOTIDE SEQUENCE</scope>
    <source>
        <strain evidence="2">CGMCC 1.15343</strain>
    </source>
</reference>
<dbReference type="PROSITE" id="PS51257">
    <property type="entry name" value="PROKAR_LIPOPROTEIN"/>
    <property type="match status" value="1"/>
</dbReference>
<dbReference type="PANTHER" id="PTHR34219">
    <property type="entry name" value="IRON-REGULATED INNER MEMBRANE PROTEIN-RELATED"/>
    <property type="match status" value="1"/>
</dbReference>
<dbReference type="InterPro" id="IPR005625">
    <property type="entry name" value="PepSY-ass_TM"/>
</dbReference>
<dbReference type="AlphaFoldDB" id="A0A916U7H0"/>
<feature type="transmembrane region" description="Helical" evidence="1">
    <location>
        <begin position="353"/>
        <end position="373"/>
    </location>
</feature>
<feature type="transmembrane region" description="Helical" evidence="1">
    <location>
        <begin position="195"/>
        <end position="219"/>
    </location>
</feature>
<feature type="transmembrane region" description="Helical" evidence="1">
    <location>
        <begin position="21"/>
        <end position="41"/>
    </location>
</feature>
<dbReference type="EMBL" id="BMIL01000004">
    <property type="protein sequence ID" value="GGC62638.1"/>
    <property type="molecule type" value="Genomic_DNA"/>
</dbReference>
<keyword evidence="1" id="KW-0472">Membrane</keyword>
<protein>
    <submittedName>
        <fullName evidence="2">Sulfite reductase</fullName>
    </submittedName>
</protein>
<comment type="caution">
    <text evidence="2">The sequence shown here is derived from an EMBL/GenBank/DDBJ whole genome shotgun (WGS) entry which is preliminary data.</text>
</comment>
<evidence type="ECO:0000256" key="1">
    <source>
        <dbReference type="SAM" id="Phobius"/>
    </source>
</evidence>
<dbReference type="PANTHER" id="PTHR34219:SF3">
    <property type="entry name" value="BLL7967 PROTEIN"/>
    <property type="match status" value="1"/>
</dbReference>
<organism evidence="2 3">
    <name type="scientific">Pedobacter quisquiliarum</name>
    <dbReference type="NCBI Taxonomy" id="1834438"/>
    <lineage>
        <taxon>Bacteria</taxon>
        <taxon>Pseudomonadati</taxon>
        <taxon>Bacteroidota</taxon>
        <taxon>Sphingobacteriia</taxon>
        <taxon>Sphingobacteriales</taxon>
        <taxon>Sphingobacteriaceae</taxon>
        <taxon>Pedobacter</taxon>
    </lineage>
</organism>
<keyword evidence="1" id="KW-1133">Transmembrane helix</keyword>
<evidence type="ECO:0000313" key="3">
    <source>
        <dbReference type="Proteomes" id="UP000651668"/>
    </source>
</evidence>
<gene>
    <name evidence="2" type="ORF">GCM10011387_15300</name>
</gene>
<accession>A0A916U7H0</accession>
<feature type="transmembrane region" description="Helical" evidence="1">
    <location>
        <begin position="145"/>
        <end position="165"/>
    </location>
</feature>
<name>A0A916U7H0_9SPHI</name>
<dbReference type="Proteomes" id="UP000651668">
    <property type="component" value="Unassembled WGS sequence"/>
</dbReference>
<sequence>MVKKKKNLRHWIGQIHLWLGLSSGLVVCFLGITGCILAFQVEIENATQPYRFVEVQQKPLLPPSEIQKITDKILPNKEAHSVGYQDGKSSIVTYYSLTDTYFWTVFVDPYTGEVLKVKDMSQDFFRQVINGHYYLWLPEDIGQPILTTATMMFAFLLISGLVLWWPKNRAASKKRFTVKWNAKWRRVNYDLHNVVGFYLTWVMIFLALTGMVMGFQWFAKTTYWMASGGKAMIPFTESVSKSASNPTLVAMAEGKAPAQDMLWAKARAERPGFKGNMDVHPPHAKDAAIELAINPDPGTFWKADYLFYDRYTLEEMKVDHMFGKFDEASTADKIARMNFDLHVGAVLGLPGKILAFCGSLVAASLPITGFLIWRGRRKKAKAKLQLAAAAV</sequence>
<keyword evidence="3" id="KW-1185">Reference proteome</keyword>
<proteinExistence type="predicted"/>
<dbReference type="Pfam" id="PF03929">
    <property type="entry name" value="PepSY_TM"/>
    <property type="match status" value="1"/>
</dbReference>
<dbReference type="RefSeq" id="WP_188626273.1">
    <property type="nucleotide sequence ID" value="NZ_BMIL01000004.1"/>
</dbReference>
<keyword evidence="1" id="KW-0812">Transmembrane</keyword>
<reference evidence="2" key="2">
    <citation type="submission" date="2020-09" db="EMBL/GenBank/DDBJ databases">
        <authorList>
            <person name="Sun Q."/>
            <person name="Zhou Y."/>
        </authorList>
    </citation>
    <scope>NUCLEOTIDE SEQUENCE</scope>
    <source>
        <strain evidence="2">CGMCC 1.15343</strain>
    </source>
</reference>
<evidence type="ECO:0000313" key="2">
    <source>
        <dbReference type="EMBL" id="GGC62638.1"/>
    </source>
</evidence>